<name>A0A2U2B4L0_9BACT</name>
<proteinExistence type="predicted"/>
<organism evidence="2 3">
    <name type="scientific">Marinilabilia rubra</name>
    <dbReference type="NCBI Taxonomy" id="2162893"/>
    <lineage>
        <taxon>Bacteria</taxon>
        <taxon>Pseudomonadati</taxon>
        <taxon>Bacteroidota</taxon>
        <taxon>Bacteroidia</taxon>
        <taxon>Marinilabiliales</taxon>
        <taxon>Marinilabiliaceae</taxon>
        <taxon>Marinilabilia</taxon>
    </lineage>
</organism>
<gene>
    <name evidence="2" type="ORF">DDZ16_18145</name>
</gene>
<evidence type="ECO:0000313" key="2">
    <source>
        <dbReference type="EMBL" id="PWD97993.1"/>
    </source>
</evidence>
<accession>A0A2U2B4L0</accession>
<evidence type="ECO:0000259" key="1">
    <source>
        <dbReference type="Pfam" id="PF09722"/>
    </source>
</evidence>
<protein>
    <recommendedName>
        <fullName evidence="1">Antitoxin Xre/MbcA/ParS-like toxin-binding domain-containing protein</fullName>
    </recommendedName>
</protein>
<dbReference type="OrthoDB" id="5770459at2"/>
<keyword evidence="3" id="KW-1185">Reference proteome</keyword>
<sequence length="164" mass="19088">MITQQKPGGRNKRSTKDTQQSIKLTMEKLFKDNSNSPKSKQIFLESLEEKNLSSSEFDTFVKQALNLGLTKKEYANYLHVNARTLDRNLKEKFTLDVDKKEKILLLWQLMKRGIEVFGSEEKFSLWIREYNTALQKKPIDLFSSITGIEMANNLLTRIQYGVFS</sequence>
<dbReference type="Proteomes" id="UP000244956">
    <property type="component" value="Unassembled WGS sequence"/>
</dbReference>
<evidence type="ECO:0000313" key="3">
    <source>
        <dbReference type="Proteomes" id="UP000244956"/>
    </source>
</evidence>
<feature type="domain" description="Antitoxin Xre/MbcA/ParS-like toxin-binding" evidence="1">
    <location>
        <begin position="114"/>
        <end position="161"/>
    </location>
</feature>
<dbReference type="Pfam" id="PF09722">
    <property type="entry name" value="Xre_MbcA_ParS_C"/>
    <property type="match status" value="1"/>
</dbReference>
<comment type="caution">
    <text evidence="2">The sequence shown here is derived from an EMBL/GenBank/DDBJ whole genome shotgun (WGS) entry which is preliminary data.</text>
</comment>
<dbReference type="AlphaFoldDB" id="A0A2U2B4L0"/>
<dbReference type="EMBL" id="QEWP01000021">
    <property type="protein sequence ID" value="PWD97993.1"/>
    <property type="molecule type" value="Genomic_DNA"/>
</dbReference>
<dbReference type="InterPro" id="IPR024467">
    <property type="entry name" value="Xre/MbcA/ParS-like_toxin-bd"/>
</dbReference>
<dbReference type="RefSeq" id="WP_109265896.1">
    <property type="nucleotide sequence ID" value="NZ_QEWP01000021.1"/>
</dbReference>
<reference evidence="2 3" key="1">
    <citation type="submission" date="2018-05" db="EMBL/GenBank/DDBJ databases">
        <title>Marinilabilia rubrum sp. nov., isolated from saltern sediment.</title>
        <authorList>
            <person name="Zhang R."/>
        </authorList>
    </citation>
    <scope>NUCLEOTIDE SEQUENCE [LARGE SCALE GENOMIC DNA]</scope>
    <source>
        <strain evidence="2 3">WTE16</strain>
    </source>
</reference>